<keyword evidence="2" id="KW-1185">Reference proteome</keyword>
<evidence type="ECO:0000313" key="1">
    <source>
        <dbReference type="EMBL" id="GAA2123803.1"/>
    </source>
</evidence>
<evidence type="ECO:0000313" key="2">
    <source>
        <dbReference type="Proteomes" id="UP001500443"/>
    </source>
</evidence>
<sequence length="70" mass="8222">MVVAAVVSARTAETIRENSDQRIQEFQQVTWHWSRPVKPLASWKVSSIFQRRQIISTRVARRTAPRVFEK</sequence>
<evidence type="ECO:0008006" key="3">
    <source>
        <dbReference type="Google" id="ProtNLM"/>
    </source>
</evidence>
<gene>
    <name evidence="1" type="ORF">GCM10009802_28370</name>
</gene>
<dbReference type="EMBL" id="BAAAPF010000076">
    <property type="protein sequence ID" value="GAA2123803.1"/>
    <property type="molecule type" value="Genomic_DNA"/>
</dbReference>
<accession>A0ABN2YA11</accession>
<reference evidence="1 2" key="1">
    <citation type="journal article" date="2019" name="Int. J. Syst. Evol. Microbiol.">
        <title>The Global Catalogue of Microorganisms (GCM) 10K type strain sequencing project: providing services to taxonomists for standard genome sequencing and annotation.</title>
        <authorList>
            <consortium name="The Broad Institute Genomics Platform"/>
            <consortium name="The Broad Institute Genome Sequencing Center for Infectious Disease"/>
            <person name="Wu L."/>
            <person name="Ma J."/>
        </authorList>
    </citation>
    <scope>NUCLEOTIDE SEQUENCE [LARGE SCALE GENOMIC DNA]</scope>
    <source>
        <strain evidence="1 2">JCM 15481</strain>
    </source>
</reference>
<name>A0ABN2YA11_9ACTN</name>
<protein>
    <recommendedName>
        <fullName evidence="3">Transposase</fullName>
    </recommendedName>
</protein>
<organism evidence="1 2">
    <name type="scientific">Streptomyces synnematoformans</name>
    <dbReference type="NCBI Taxonomy" id="415721"/>
    <lineage>
        <taxon>Bacteria</taxon>
        <taxon>Bacillati</taxon>
        <taxon>Actinomycetota</taxon>
        <taxon>Actinomycetes</taxon>
        <taxon>Kitasatosporales</taxon>
        <taxon>Streptomycetaceae</taxon>
        <taxon>Streptomyces</taxon>
    </lineage>
</organism>
<dbReference type="Proteomes" id="UP001500443">
    <property type="component" value="Unassembled WGS sequence"/>
</dbReference>
<comment type="caution">
    <text evidence="1">The sequence shown here is derived from an EMBL/GenBank/DDBJ whole genome shotgun (WGS) entry which is preliminary data.</text>
</comment>
<dbReference type="RefSeq" id="WP_344290377.1">
    <property type="nucleotide sequence ID" value="NZ_BAAAPF010000076.1"/>
</dbReference>
<proteinExistence type="predicted"/>